<feature type="transmembrane region" description="Helical" evidence="1">
    <location>
        <begin position="20"/>
        <end position="41"/>
    </location>
</feature>
<accession>A0ABY1H932</accession>
<dbReference type="Proteomes" id="UP000182660">
    <property type="component" value="Unassembled WGS sequence"/>
</dbReference>
<reference evidence="2 3" key="1">
    <citation type="submission" date="2016-11" db="EMBL/GenBank/DDBJ databases">
        <authorList>
            <person name="Klemetsen T."/>
        </authorList>
    </citation>
    <scope>NUCLEOTIDE SEQUENCE [LARGE SCALE GENOMIC DNA]</scope>
    <source>
        <strain evidence="2">MT 2528</strain>
    </source>
</reference>
<keyword evidence="3" id="KW-1185">Reference proteome</keyword>
<name>A0ABY1H932_9GAMM</name>
<evidence type="ECO:0000256" key="1">
    <source>
        <dbReference type="SAM" id="Phobius"/>
    </source>
</evidence>
<comment type="caution">
    <text evidence="2">The sequence shown here is derived from an EMBL/GenBank/DDBJ whole genome shotgun (WGS) entry which is preliminary data.</text>
</comment>
<keyword evidence="1" id="KW-0812">Transmembrane</keyword>
<organism evidence="2 3">
    <name type="scientific">Moritella viscosa</name>
    <dbReference type="NCBI Taxonomy" id="80854"/>
    <lineage>
        <taxon>Bacteria</taxon>
        <taxon>Pseudomonadati</taxon>
        <taxon>Pseudomonadota</taxon>
        <taxon>Gammaproteobacteria</taxon>
        <taxon>Alteromonadales</taxon>
        <taxon>Moritellaceae</taxon>
        <taxon>Moritella</taxon>
    </lineage>
</organism>
<gene>
    <name evidence="2" type="ORF">MT2528_0975</name>
</gene>
<keyword evidence="1" id="KW-0472">Membrane</keyword>
<proteinExistence type="predicted"/>
<keyword evidence="1" id="KW-1133">Transmembrane helix</keyword>
<protein>
    <submittedName>
        <fullName evidence="2">Sulfoxide reductase heme-binding subunit yedZ-Flavocytochrome yedZ</fullName>
    </submittedName>
</protein>
<evidence type="ECO:0000313" key="3">
    <source>
        <dbReference type="Proteomes" id="UP000182660"/>
    </source>
</evidence>
<sequence>MLINDWLGWIDIKREWSTYFFGYIVLSSAVIFISLITFLCWNKFVNTEKCESGSRAVK</sequence>
<dbReference type="EMBL" id="FPLJ01000030">
    <property type="protein sequence ID" value="SGY86115.1"/>
    <property type="molecule type" value="Genomic_DNA"/>
</dbReference>
<evidence type="ECO:0000313" key="2">
    <source>
        <dbReference type="EMBL" id="SGY86115.1"/>
    </source>
</evidence>